<evidence type="ECO:0000313" key="1">
    <source>
        <dbReference type="EMBL" id="GAA2148788.1"/>
    </source>
</evidence>
<proteinExistence type="predicted"/>
<reference evidence="2" key="1">
    <citation type="journal article" date="2019" name="Int. J. Syst. Evol. Microbiol.">
        <title>The Global Catalogue of Microorganisms (GCM) 10K type strain sequencing project: providing services to taxonomists for standard genome sequencing and annotation.</title>
        <authorList>
            <consortium name="The Broad Institute Genomics Platform"/>
            <consortium name="The Broad Institute Genome Sequencing Center for Infectious Disease"/>
            <person name="Wu L."/>
            <person name="Ma J."/>
        </authorList>
    </citation>
    <scope>NUCLEOTIDE SEQUENCE [LARGE SCALE GENOMIC DNA]</scope>
    <source>
        <strain evidence="2">JCM 13850</strain>
    </source>
</reference>
<accession>A0ABP5LNS0</accession>
<keyword evidence="2" id="KW-1185">Reference proteome</keyword>
<evidence type="ECO:0000313" key="2">
    <source>
        <dbReference type="Proteomes" id="UP001501020"/>
    </source>
</evidence>
<organism evidence="1 2">
    <name type="scientific">Actinomadura napierensis</name>
    <dbReference type="NCBI Taxonomy" id="267854"/>
    <lineage>
        <taxon>Bacteria</taxon>
        <taxon>Bacillati</taxon>
        <taxon>Actinomycetota</taxon>
        <taxon>Actinomycetes</taxon>
        <taxon>Streptosporangiales</taxon>
        <taxon>Thermomonosporaceae</taxon>
        <taxon>Actinomadura</taxon>
    </lineage>
</organism>
<name>A0ABP5LNS0_9ACTN</name>
<dbReference type="EMBL" id="BAAAMR010000050">
    <property type="protein sequence ID" value="GAA2148788.1"/>
    <property type="molecule type" value="Genomic_DNA"/>
</dbReference>
<protein>
    <submittedName>
        <fullName evidence="1">Uncharacterized protein</fullName>
    </submittedName>
</protein>
<sequence length="66" mass="7289">MIFDLSIEAHAAALAVRELHLDPDQRMLGNDMSEVELAAAAAELVANIPDPVERSRGLDYWERLTA</sequence>
<dbReference type="RefSeq" id="WP_344272183.1">
    <property type="nucleotide sequence ID" value="NZ_BAAAMR010000050.1"/>
</dbReference>
<gene>
    <name evidence="1" type="ORF">GCM10009727_51890</name>
</gene>
<dbReference type="Proteomes" id="UP001501020">
    <property type="component" value="Unassembled WGS sequence"/>
</dbReference>
<comment type="caution">
    <text evidence="1">The sequence shown here is derived from an EMBL/GenBank/DDBJ whole genome shotgun (WGS) entry which is preliminary data.</text>
</comment>